<proteinExistence type="predicted"/>
<feature type="compositionally biased region" description="Low complexity" evidence="1">
    <location>
        <begin position="57"/>
        <end position="70"/>
    </location>
</feature>
<sequence>MENKVSKEVAAQGATEGTKAKAPAPPEGGTSKMAPLLTRKAEAPKDPRKHSIPTKPSSSNVANKKAAAES</sequence>
<dbReference type="Proteomes" id="UP001214576">
    <property type="component" value="Unassembled WGS sequence"/>
</dbReference>
<dbReference type="EMBL" id="JAKZEL010000005">
    <property type="protein sequence ID" value="KAI4543633.1"/>
    <property type="molecule type" value="Genomic_DNA"/>
</dbReference>
<evidence type="ECO:0000256" key="1">
    <source>
        <dbReference type="SAM" id="MobiDB-lite"/>
    </source>
</evidence>
<accession>A0AAD4UAU4</accession>
<feature type="region of interest" description="Disordered" evidence="1">
    <location>
        <begin position="1"/>
        <end position="70"/>
    </location>
</feature>
<evidence type="ECO:0000313" key="3">
    <source>
        <dbReference type="Proteomes" id="UP001214576"/>
    </source>
</evidence>
<organism evidence="2 3">
    <name type="scientific">Ovis ammon polii</name>
    <dbReference type="NCBI Taxonomy" id="230172"/>
    <lineage>
        <taxon>Eukaryota</taxon>
        <taxon>Metazoa</taxon>
        <taxon>Chordata</taxon>
        <taxon>Craniata</taxon>
        <taxon>Vertebrata</taxon>
        <taxon>Euteleostomi</taxon>
        <taxon>Mammalia</taxon>
        <taxon>Eutheria</taxon>
        <taxon>Laurasiatheria</taxon>
        <taxon>Artiodactyla</taxon>
        <taxon>Ruminantia</taxon>
        <taxon>Pecora</taxon>
        <taxon>Bovidae</taxon>
        <taxon>Caprinae</taxon>
        <taxon>Ovis</taxon>
    </lineage>
</organism>
<protein>
    <submittedName>
        <fullName evidence="2">Uncharacterized protein</fullName>
    </submittedName>
</protein>
<gene>
    <name evidence="2" type="ORF">MG293_006427</name>
</gene>
<keyword evidence="3" id="KW-1185">Reference proteome</keyword>
<name>A0AAD4UAU4_OVIAM</name>
<dbReference type="AlphaFoldDB" id="A0AAD4UAU4"/>
<comment type="caution">
    <text evidence="2">The sequence shown here is derived from an EMBL/GenBank/DDBJ whole genome shotgun (WGS) entry which is preliminary data.</text>
</comment>
<evidence type="ECO:0000313" key="2">
    <source>
        <dbReference type="EMBL" id="KAI4543633.1"/>
    </source>
</evidence>
<reference evidence="2" key="1">
    <citation type="submission" date="2022-03" db="EMBL/GenBank/DDBJ databases">
        <title>Genomic analyses of argali, domestic sheep and their hybrids provide insights into chromosomal evolution, heterosis and genetic basis of agronomic traits.</title>
        <authorList>
            <person name="Li M."/>
        </authorList>
    </citation>
    <scope>NUCLEOTIDE SEQUENCE</scope>
    <source>
        <strain evidence="2">CAU-MHL-2022a</strain>
        <tissue evidence="2">Skin</tissue>
    </source>
</reference>